<keyword evidence="11" id="KW-1185">Reference proteome</keyword>
<keyword evidence="3" id="KW-1003">Cell membrane</keyword>
<sequence length="490" mass="54019">MDETKAQVPKRTRYSFGFGCIGRDAAYTLVTNFIMTYLTLAVGLSNWQLAWVGVIMVAARVWDAVNDPMMGAIIDNTHTRWGKFKPYIITGAVLNSIFIVLLFSDFAGLGKTAFLVVFAVTYILWGMTYTMNDISYWSMLPSLTVNPKEREKVSSLARIGANIGLFVVTAAVPVVTQMGKMTDMYRAVAIAIAVLFIGCQLLVVLGVKEQKNAVTAAQSHTTLRGMVKIILKNDQLLAIIICMLLFNIGYFTTTGFGMQFFYFDYGVYGGMEFTIFAISIGVAQIVTLALYPKISKNLDRRQLFGLAILLVVLGYLGFMLVGYLLPMNMVVLCVIGLVLFAGQAIIQLLNLVLLADTIEYGQWKLGTRNESVIFSLNPFITKLASAIQAAIFAFTLAVSGLNQYSNQISELEKSTSLSTVEIKQQANALVATIPGSATLIMRASMIVLPLALILASYGIYRKYYKIDDKMYRQMVCELEQRAGADGEESV</sequence>
<dbReference type="GO" id="GO:0005886">
    <property type="term" value="C:plasma membrane"/>
    <property type="evidence" value="ECO:0007669"/>
    <property type="project" value="UniProtKB-SubCell"/>
</dbReference>
<dbReference type="PROSITE" id="PS00872">
    <property type="entry name" value="NA_GALACTOSIDE_SYMP"/>
    <property type="match status" value="1"/>
</dbReference>
<keyword evidence="8 9" id="KW-0472">Membrane</keyword>
<keyword evidence="6" id="KW-0769">Symport</keyword>
<evidence type="ECO:0000256" key="2">
    <source>
        <dbReference type="ARBA" id="ARBA00022448"/>
    </source>
</evidence>
<evidence type="ECO:0000256" key="1">
    <source>
        <dbReference type="ARBA" id="ARBA00004651"/>
    </source>
</evidence>
<feature type="transmembrane region" description="Helical" evidence="9">
    <location>
        <begin position="113"/>
        <end position="134"/>
    </location>
</feature>
<feature type="transmembrane region" description="Helical" evidence="9">
    <location>
        <begin position="329"/>
        <end position="358"/>
    </location>
</feature>
<evidence type="ECO:0000256" key="7">
    <source>
        <dbReference type="ARBA" id="ARBA00022989"/>
    </source>
</evidence>
<feature type="transmembrane region" description="Helical" evidence="9">
    <location>
        <begin position="379"/>
        <end position="401"/>
    </location>
</feature>
<feature type="transmembrane region" description="Helical" evidence="9">
    <location>
        <begin position="303"/>
        <end position="323"/>
    </location>
</feature>
<dbReference type="GO" id="GO:0006814">
    <property type="term" value="P:sodium ion transport"/>
    <property type="evidence" value="ECO:0007669"/>
    <property type="project" value="InterPro"/>
</dbReference>
<evidence type="ECO:0000256" key="3">
    <source>
        <dbReference type="ARBA" id="ARBA00022475"/>
    </source>
</evidence>
<dbReference type="SUPFAM" id="SSF103473">
    <property type="entry name" value="MFS general substrate transporter"/>
    <property type="match status" value="1"/>
</dbReference>
<evidence type="ECO:0000313" key="10">
    <source>
        <dbReference type="EMBL" id="MBC5579894.1"/>
    </source>
</evidence>
<dbReference type="Proteomes" id="UP000659630">
    <property type="component" value="Unassembled WGS sequence"/>
</dbReference>
<keyword evidence="7 9" id="KW-1133">Transmembrane helix</keyword>
<dbReference type="GO" id="GO:0008643">
    <property type="term" value="P:carbohydrate transport"/>
    <property type="evidence" value="ECO:0007669"/>
    <property type="project" value="InterPro"/>
</dbReference>
<comment type="caution">
    <text evidence="10">The sequence shown here is derived from an EMBL/GenBank/DDBJ whole genome shotgun (WGS) entry which is preliminary data.</text>
</comment>
<feature type="transmembrane region" description="Helical" evidence="9">
    <location>
        <begin position="155"/>
        <end position="175"/>
    </location>
</feature>
<name>A0A923KX16_9FIRM</name>
<feature type="transmembrane region" description="Helical" evidence="9">
    <location>
        <begin position="236"/>
        <end position="261"/>
    </location>
</feature>
<feature type="transmembrane region" description="Helical" evidence="9">
    <location>
        <begin position="187"/>
        <end position="207"/>
    </location>
</feature>
<evidence type="ECO:0000256" key="9">
    <source>
        <dbReference type="SAM" id="Phobius"/>
    </source>
</evidence>
<feature type="transmembrane region" description="Helical" evidence="9">
    <location>
        <begin position="439"/>
        <end position="460"/>
    </location>
</feature>
<evidence type="ECO:0000256" key="4">
    <source>
        <dbReference type="ARBA" id="ARBA00022597"/>
    </source>
</evidence>
<keyword evidence="2" id="KW-0813">Transport</keyword>
<gene>
    <name evidence="10" type="ORF">H8S23_00030</name>
</gene>
<evidence type="ECO:0000256" key="8">
    <source>
        <dbReference type="ARBA" id="ARBA00023136"/>
    </source>
</evidence>
<evidence type="ECO:0000256" key="5">
    <source>
        <dbReference type="ARBA" id="ARBA00022692"/>
    </source>
</evidence>
<dbReference type="InterPro" id="IPR001927">
    <property type="entry name" value="Na/Gal_symport"/>
</dbReference>
<dbReference type="InterPro" id="IPR036259">
    <property type="entry name" value="MFS_trans_sf"/>
</dbReference>
<dbReference type="InterPro" id="IPR018043">
    <property type="entry name" value="Na/Gal_symport_CS"/>
</dbReference>
<dbReference type="Gene3D" id="1.20.1250.20">
    <property type="entry name" value="MFS general substrate transporter like domains"/>
    <property type="match status" value="1"/>
</dbReference>
<proteinExistence type="predicted"/>
<dbReference type="EMBL" id="JACONZ010000001">
    <property type="protein sequence ID" value="MBC5579894.1"/>
    <property type="molecule type" value="Genomic_DNA"/>
</dbReference>
<evidence type="ECO:0000313" key="11">
    <source>
        <dbReference type="Proteomes" id="UP000659630"/>
    </source>
</evidence>
<feature type="transmembrane region" description="Helical" evidence="9">
    <location>
        <begin position="273"/>
        <end position="291"/>
    </location>
</feature>
<organism evidence="10 11">
    <name type="scientific">Anaerofilum hominis</name>
    <dbReference type="NCBI Taxonomy" id="2763016"/>
    <lineage>
        <taxon>Bacteria</taxon>
        <taxon>Bacillati</taxon>
        <taxon>Bacillota</taxon>
        <taxon>Clostridia</taxon>
        <taxon>Eubacteriales</taxon>
        <taxon>Oscillospiraceae</taxon>
        <taxon>Anaerofilum</taxon>
    </lineage>
</organism>
<comment type="subcellular location">
    <subcellularLocation>
        <location evidence="1">Cell membrane</location>
        <topology evidence="1">Multi-pass membrane protein</topology>
    </subcellularLocation>
</comment>
<dbReference type="Pfam" id="PF13347">
    <property type="entry name" value="MFS_2"/>
    <property type="match status" value="1"/>
</dbReference>
<dbReference type="AlphaFoldDB" id="A0A923KX16"/>
<reference evidence="10" key="1">
    <citation type="submission" date="2020-08" db="EMBL/GenBank/DDBJ databases">
        <title>Genome public.</title>
        <authorList>
            <person name="Liu C."/>
            <person name="Sun Q."/>
        </authorList>
    </citation>
    <scope>NUCLEOTIDE SEQUENCE</scope>
    <source>
        <strain evidence="10">BX8</strain>
    </source>
</reference>
<feature type="transmembrane region" description="Helical" evidence="9">
    <location>
        <begin position="86"/>
        <end position="107"/>
    </location>
</feature>
<dbReference type="CDD" id="cd17332">
    <property type="entry name" value="MFS_MelB_like"/>
    <property type="match status" value="1"/>
</dbReference>
<dbReference type="NCBIfam" id="TIGR00792">
    <property type="entry name" value="gph"/>
    <property type="match status" value="1"/>
</dbReference>
<dbReference type="PANTHER" id="PTHR11328">
    <property type="entry name" value="MAJOR FACILITATOR SUPERFAMILY DOMAIN-CONTAINING PROTEIN"/>
    <property type="match status" value="1"/>
</dbReference>
<dbReference type="RefSeq" id="WP_186886275.1">
    <property type="nucleotide sequence ID" value="NZ_JACONZ010000001.1"/>
</dbReference>
<dbReference type="InterPro" id="IPR039672">
    <property type="entry name" value="MFS_2"/>
</dbReference>
<keyword evidence="4" id="KW-0762">Sugar transport</keyword>
<evidence type="ECO:0000256" key="6">
    <source>
        <dbReference type="ARBA" id="ARBA00022847"/>
    </source>
</evidence>
<keyword evidence="5 9" id="KW-0812">Transmembrane</keyword>
<dbReference type="PANTHER" id="PTHR11328:SF36">
    <property type="entry name" value="MELIBIOSE PERMEASE"/>
    <property type="match status" value="1"/>
</dbReference>
<dbReference type="GO" id="GO:0015293">
    <property type="term" value="F:symporter activity"/>
    <property type="evidence" value="ECO:0007669"/>
    <property type="project" value="UniProtKB-KW"/>
</dbReference>
<protein>
    <submittedName>
        <fullName evidence="10">MFS transporter</fullName>
    </submittedName>
</protein>
<accession>A0A923KX16</accession>